<comment type="caution">
    <text evidence="2">The sequence shown here is derived from an EMBL/GenBank/DDBJ whole genome shotgun (WGS) entry which is preliminary data.</text>
</comment>
<dbReference type="RefSeq" id="WP_163490282.1">
    <property type="nucleotide sequence ID" value="NZ_JACVEL010000003.1"/>
</dbReference>
<organism evidence="2 3">
    <name type="scientific">Taishania pollutisoli</name>
    <dbReference type="NCBI Taxonomy" id="2766479"/>
    <lineage>
        <taxon>Bacteria</taxon>
        <taxon>Pseudomonadati</taxon>
        <taxon>Bacteroidota</taxon>
        <taxon>Flavobacteriia</taxon>
        <taxon>Flavobacteriales</taxon>
        <taxon>Crocinitomicaceae</taxon>
        <taxon>Taishania</taxon>
    </lineage>
</organism>
<keyword evidence="3" id="KW-1185">Reference proteome</keyword>
<evidence type="ECO:0000256" key="1">
    <source>
        <dbReference type="SAM" id="Coils"/>
    </source>
</evidence>
<proteinExistence type="predicted"/>
<protein>
    <submittedName>
        <fullName evidence="2">Uncharacterized protein</fullName>
    </submittedName>
</protein>
<name>A0A8J6TZD1_9FLAO</name>
<dbReference type="Proteomes" id="UP000652681">
    <property type="component" value="Unassembled WGS sequence"/>
</dbReference>
<sequence length="104" mass="12231">MNEKIQHIIQDIRRKKNAVNEVLNQEKQKVHQLEQEIVQLKSDNESKQSEISRLSKDNAELQSLLEETKNQIINSNVPETNRHEQIDELVREIEYCIGQLKNNA</sequence>
<reference evidence="2" key="1">
    <citation type="submission" date="2020-09" db="EMBL/GenBank/DDBJ databases">
        <title>Taishania pollutisoli gen. nov., sp. nov., Isolated from Tetrabromobisphenol A-Contaminated Soil.</title>
        <authorList>
            <person name="Chen Q."/>
        </authorList>
    </citation>
    <scope>NUCLEOTIDE SEQUENCE</scope>
    <source>
        <strain evidence="2">CZZ-1</strain>
    </source>
</reference>
<dbReference type="EMBL" id="JACVEL010000003">
    <property type="protein sequence ID" value="MBC9811963.1"/>
    <property type="molecule type" value="Genomic_DNA"/>
</dbReference>
<gene>
    <name evidence="2" type="ORF">H9Y05_05675</name>
</gene>
<feature type="coiled-coil region" evidence="1">
    <location>
        <begin position="9"/>
        <end position="71"/>
    </location>
</feature>
<accession>A0A8J6TZD1</accession>
<evidence type="ECO:0000313" key="2">
    <source>
        <dbReference type="EMBL" id="MBC9811963.1"/>
    </source>
</evidence>
<keyword evidence="1" id="KW-0175">Coiled coil</keyword>
<evidence type="ECO:0000313" key="3">
    <source>
        <dbReference type="Proteomes" id="UP000652681"/>
    </source>
</evidence>
<dbReference type="AlphaFoldDB" id="A0A8J6TZD1"/>